<dbReference type="VEuPathDB" id="FungiDB:CC77DRAFT_897301"/>
<dbReference type="AlphaFoldDB" id="A0A177D839"/>
<evidence type="ECO:0000313" key="2">
    <source>
        <dbReference type="EMBL" id="OAG15835.1"/>
    </source>
</evidence>
<accession>A0A177D839</accession>
<dbReference type="GeneID" id="29119139"/>
<sequence length="322" mass="36059">FAALSYCWGTGSQTQLRSHTFETLTQHLELSDLPQTIKDAIIVTRSLSIPYLWVDALCIIQDDQEDKLREIGFMARIYSMAYVTILASSAADAADGFLQRCPTDRSPSVQIPFRISLDQFGSATARIGDFSGHAARQDNPLSQRAWALQEQMMANRLLLYTPSTLEWRCAAGVMSLDQALSMDWKYNPMPMLVSQLAESQEEALEQWLWIVNDYSRRAMAKTTDKLPAIAALAETFASVLGEYHAGIWQHGFVQQLAWKISEWIRGRRSDVYRAPSWSWASIDGDVDFGSTDKTCCTLVSVESVPKNEHVPYGEVAQGATTL</sequence>
<dbReference type="RefSeq" id="XP_018381256.1">
    <property type="nucleotide sequence ID" value="XM_018533545.1"/>
</dbReference>
<keyword evidence="3" id="KW-1185">Reference proteome</keyword>
<dbReference type="EMBL" id="KV441492">
    <property type="protein sequence ID" value="OAG15835.1"/>
    <property type="molecule type" value="Genomic_DNA"/>
</dbReference>
<name>A0A177D839_ALTAL</name>
<evidence type="ECO:0000259" key="1">
    <source>
        <dbReference type="Pfam" id="PF06985"/>
    </source>
</evidence>
<evidence type="ECO:0000313" key="3">
    <source>
        <dbReference type="Proteomes" id="UP000077248"/>
    </source>
</evidence>
<organism evidence="2 3">
    <name type="scientific">Alternaria alternata</name>
    <name type="common">Alternaria rot fungus</name>
    <name type="synonym">Torula alternata</name>
    <dbReference type="NCBI Taxonomy" id="5599"/>
    <lineage>
        <taxon>Eukaryota</taxon>
        <taxon>Fungi</taxon>
        <taxon>Dikarya</taxon>
        <taxon>Ascomycota</taxon>
        <taxon>Pezizomycotina</taxon>
        <taxon>Dothideomycetes</taxon>
        <taxon>Pleosporomycetidae</taxon>
        <taxon>Pleosporales</taxon>
        <taxon>Pleosporineae</taxon>
        <taxon>Pleosporaceae</taxon>
        <taxon>Alternaria</taxon>
        <taxon>Alternaria sect. Alternaria</taxon>
        <taxon>Alternaria alternata complex</taxon>
    </lineage>
</organism>
<dbReference type="KEGG" id="aalt:CC77DRAFT_897301"/>
<dbReference type="PANTHER" id="PTHR33112:SF16">
    <property type="entry name" value="HETEROKARYON INCOMPATIBILITY DOMAIN-CONTAINING PROTEIN"/>
    <property type="match status" value="1"/>
</dbReference>
<dbReference type="Pfam" id="PF06985">
    <property type="entry name" value="HET"/>
    <property type="match status" value="1"/>
</dbReference>
<feature type="domain" description="Heterokaryon incompatibility" evidence="1">
    <location>
        <begin position="1"/>
        <end position="150"/>
    </location>
</feature>
<protein>
    <submittedName>
        <fullName evidence="2">HET-domain-containing protein</fullName>
    </submittedName>
</protein>
<dbReference type="OMA" id="ASHEECR"/>
<reference evidence="2 3" key="1">
    <citation type="submission" date="2016-05" db="EMBL/GenBank/DDBJ databases">
        <title>Comparative analysis of secretome profiles of manganese(II)-oxidizing ascomycete fungi.</title>
        <authorList>
            <consortium name="DOE Joint Genome Institute"/>
            <person name="Zeiner C.A."/>
            <person name="Purvine S.O."/>
            <person name="Zink E.M."/>
            <person name="Wu S."/>
            <person name="Pasa-Tolic L."/>
            <person name="Chaput D.L."/>
            <person name="Haridas S."/>
            <person name="Grigoriev I.V."/>
            <person name="Santelli C.M."/>
            <person name="Hansel C.M."/>
        </authorList>
    </citation>
    <scope>NUCLEOTIDE SEQUENCE [LARGE SCALE GENOMIC DNA]</scope>
    <source>
        <strain evidence="2 3">SRC1lrK2f</strain>
    </source>
</reference>
<gene>
    <name evidence="2" type="ORF">CC77DRAFT_897301</name>
</gene>
<dbReference type="PANTHER" id="PTHR33112">
    <property type="entry name" value="DOMAIN PROTEIN, PUTATIVE-RELATED"/>
    <property type="match status" value="1"/>
</dbReference>
<feature type="non-terminal residue" evidence="2">
    <location>
        <position position="322"/>
    </location>
</feature>
<dbReference type="InterPro" id="IPR010730">
    <property type="entry name" value="HET"/>
</dbReference>
<dbReference type="STRING" id="5599.A0A177D839"/>
<feature type="non-terminal residue" evidence="2">
    <location>
        <position position="1"/>
    </location>
</feature>
<proteinExistence type="predicted"/>
<dbReference type="Proteomes" id="UP000077248">
    <property type="component" value="Unassembled WGS sequence"/>
</dbReference>